<feature type="region of interest" description="Disordered" evidence="1">
    <location>
        <begin position="1"/>
        <end position="20"/>
    </location>
</feature>
<name>A0A1B6GUT8_9HEMI</name>
<sequence length="112" mass="12812">VAEVRPLPHGPVDDPGAAGGVGHLGWSTDLWEFWLREEPIHELAVILRDKWSSDVSPSVEWINSFIESINGTLVVDTVRRRPLRRGRPPDAIRRRVYTNTQEFYRKCPARLA</sequence>
<gene>
    <name evidence="2" type="ORF">g.45411</name>
</gene>
<reference evidence="2" key="1">
    <citation type="submission" date="2015-11" db="EMBL/GenBank/DDBJ databases">
        <title>De novo transcriptome assembly of four potential Pierce s Disease insect vectors from Arizona vineyards.</title>
        <authorList>
            <person name="Tassone E.E."/>
        </authorList>
    </citation>
    <scope>NUCLEOTIDE SEQUENCE</scope>
</reference>
<evidence type="ECO:0000256" key="1">
    <source>
        <dbReference type="SAM" id="MobiDB-lite"/>
    </source>
</evidence>
<evidence type="ECO:0000313" key="2">
    <source>
        <dbReference type="EMBL" id="JAS66202.1"/>
    </source>
</evidence>
<feature type="non-terminal residue" evidence="2">
    <location>
        <position position="1"/>
    </location>
</feature>
<dbReference type="EMBL" id="GECZ01003567">
    <property type="protein sequence ID" value="JAS66202.1"/>
    <property type="molecule type" value="Transcribed_RNA"/>
</dbReference>
<dbReference type="AlphaFoldDB" id="A0A1B6GUT8"/>
<organism evidence="2">
    <name type="scientific">Cuerna arida</name>
    <dbReference type="NCBI Taxonomy" id="1464854"/>
    <lineage>
        <taxon>Eukaryota</taxon>
        <taxon>Metazoa</taxon>
        <taxon>Ecdysozoa</taxon>
        <taxon>Arthropoda</taxon>
        <taxon>Hexapoda</taxon>
        <taxon>Insecta</taxon>
        <taxon>Pterygota</taxon>
        <taxon>Neoptera</taxon>
        <taxon>Paraneoptera</taxon>
        <taxon>Hemiptera</taxon>
        <taxon>Auchenorrhyncha</taxon>
        <taxon>Membracoidea</taxon>
        <taxon>Cicadellidae</taxon>
        <taxon>Cicadellinae</taxon>
        <taxon>Proconiini</taxon>
        <taxon>Cuerna</taxon>
    </lineage>
</organism>
<protein>
    <submittedName>
        <fullName evidence="2">Uncharacterized protein</fullName>
    </submittedName>
</protein>
<accession>A0A1B6GUT8</accession>
<proteinExistence type="predicted"/>